<dbReference type="AlphaFoldDB" id="A0A927UBI8"/>
<sequence>MKKNNLRLFISMMILCLSISIMPLTVKAAVIPVEEIEIGGNDLLAVGNSCTYTCKVTPKNATNSKVLWSVSPENCGVTISAAGKVAVASNVSVDKVVITAKSQGDESIYDTKEICINKSAIRSLDLVGEDGKSIAGKKIYLCKAKATENTRTSFDIRPKITLKNKESEIKFQPYTFKSSNENIVTVDNNGHVQVTGNETGTVTISCNLIDGSKGANNVSLDKKITFQVINPVTEVNITGNNVVAAGRNALFAATTSPLTPTIPGVTWEVMPAKQGAKIDANGKLTIDATCKLDELEVIAKSKNNNDVFGKKTVLLNHTAIKEIRLMDDFGNTYTNQKTIKLYRQKVNGKMVTDIKLVPVIKKVDGTKEMTNTAFEFSSSDENIATVDQNGYVSVTGNKTGNVKIYCKAIDGITDQKTVVSCYTNVKVVEPIRSVEISGEDVVIPKTDKTYTYSTTPVNADNKLVTWKVIPENCGVSFVKPGILHVDANCSLEEVEIQAISKENETVIGSKKVWINKSNAKTLSLKDEDGNIIEGKIVQLFRNKPCEETPTELYIKPEITWSNSEVTSNNKVYYTYTSSNTKLVNVDANGHVTLTNNRTTIEDAVEITCFAHSGGINLSKKFKVKAMDALTGINISLPVHRSNYIVKGQTLQLDVKRLMDVPALKGKGLVYTSSNPSVATVTEKGLVKMLADSYSKVTITVAANDKSGVKASIDLYGTNTITDMLLGDYPSNKANKKYMFFLNEGKEEALNLKFNGPNEGTANLKTVCPDMEITSSNPEILEARYENGIVYLKPIKSDGTKDVNITIQSMDGSKFARTWTFRVLDSEDILDAQMLMIPNEEMFDFEKLLENEDTGEIIEEDEGSNSIFDKEELKEDDLEEYTEEKAENVEDEEFVEEDN</sequence>
<organism evidence="4 5">
    <name type="scientific">Pseudobutyrivibrio ruminis</name>
    <dbReference type="NCBI Taxonomy" id="46206"/>
    <lineage>
        <taxon>Bacteria</taxon>
        <taxon>Bacillati</taxon>
        <taxon>Bacillota</taxon>
        <taxon>Clostridia</taxon>
        <taxon>Lachnospirales</taxon>
        <taxon>Lachnospiraceae</taxon>
        <taxon>Pseudobutyrivibrio</taxon>
    </lineage>
</organism>
<feature type="signal peptide" evidence="2">
    <location>
        <begin position="1"/>
        <end position="28"/>
    </location>
</feature>
<dbReference type="SMART" id="SM00635">
    <property type="entry name" value="BID_2"/>
    <property type="match status" value="5"/>
</dbReference>
<keyword evidence="2" id="KW-0732">Signal</keyword>
<feature type="domain" description="BIG2" evidence="3">
    <location>
        <begin position="345"/>
        <end position="420"/>
    </location>
</feature>
<evidence type="ECO:0000313" key="4">
    <source>
        <dbReference type="EMBL" id="MBE5920631.1"/>
    </source>
</evidence>
<feature type="domain" description="BIG2" evidence="3">
    <location>
        <begin position="32"/>
        <end position="112"/>
    </location>
</feature>
<feature type="domain" description="BIG2" evidence="3">
    <location>
        <begin position="628"/>
        <end position="712"/>
    </location>
</feature>
<accession>A0A927UBI8</accession>
<feature type="chain" id="PRO_5037987453" description="BIG2 domain-containing protein" evidence="2">
    <location>
        <begin position="29"/>
        <end position="898"/>
    </location>
</feature>
<evidence type="ECO:0000256" key="2">
    <source>
        <dbReference type="SAM" id="SignalP"/>
    </source>
</evidence>
<feature type="domain" description="BIG2" evidence="3">
    <location>
        <begin position="150"/>
        <end position="218"/>
    </location>
</feature>
<feature type="domain" description="BIG2" evidence="3">
    <location>
        <begin position="430"/>
        <end position="510"/>
    </location>
</feature>
<protein>
    <recommendedName>
        <fullName evidence="3">BIG2 domain-containing protein</fullName>
    </recommendedName>
</protein>
<dbReference type="Pfam" id="PF02368">
    <property type="entry name" value="Big_2"/>
    <property type="match status" value="2"/>
</dbReference>
<dbReference type="InterPro" id="IPR008964">
    <property type="entry name" value="Invasin/intimin_cell_adhesion"/>
</dbReference>
<proteinExistence type="predicted"/>
<dbReference type="SUPFAM" id="SSF49373">
    <property type="entry name" value="Invasin/intimin cell-adhesion fragments"/>
    <property type="match status" value="4"/>
</dbReference>
<name>A0A927UBI8_9FIRM</name>
<gene>
    <name evidence="4" type="ORF">E7272_12430</name>
</gene>
<dbReference type="InterPro" id="IPR003343">
    <property type="entry name" value="Big_2"/>
</dbReference>
<dbReference type="Proteomes" id="UP000766246">
    <property type="component" value="Unassembled WGS sequence"/>
</dbReference>
<reference evidence="4" key="1">
    <citation type="submission" date="2019-04" db="EMBL/GenBank/DDBJ databases">
        <title>Evolution of Biomass-Degrading Anaerobic Consortia Revealed by Metagenomics.</title>
        <authorList>
            <person name="Peng X."/>
        </authorList>
    </citation>
    <scope>NUCLEOTIDE SEQUENCE</scope>
    <source>
        <strain evidence="4">SIG311</strain>
    </source>
</reference>
<comment type="caution">
    <text evidence="4">The sequence shown here is derived from an EMBL/GenBank/DDBJ whole genome shotgun (WGS) entry which is preliminary data.</text>
</comment>
<dbReference type="EMBL" id="SVER01000041">
    <property type="protein sequence ID" value="MBE5920631.1"/>
    <property type="molecule type" value="Genomic_DNA"/>
</dbReference>
<dbReference type="Gene3D" id="2.60.40.1080">
    <property type="match status" value="5"/>
</dbReference>
<evidence type="ECO:0000313" key="5">
    <source>
        <dbReference type="Proteomes" id="UP000766246"/>
    </source>
</evidence>
<feature type="region of interest" description="Disordered" evidence="1">
    <location>
        <begin position="855"/>
        <end position="898"/>
    </location>
</feature>
<evidence type="ECO:0000259" key="3">
    <source>
        <dbReference type="SMART" id="SM00635"/>
    </source>
</evidence>
<evidence type="ECO:0000256" key="1">
    <source>
        <dbReference type="SAM" id="MobiDB-lite"/>
    </source>
</evidence>
<feature type="compositionally biased region" description="Acidic residues" evidence="1">
    <location>
        <begin position="888"/>
        <end position="898"/>
    </location>
</feature>